<feature type="transmembrane region" description="Helical" evidence="1">
    <location>
        <begin position="55"/>
        <end position="79"/>
    </location>
</feature>
<protein>
    <submittedName>
        <fullName evidence="2">Uncharacterized protein</fullName>
    </submittedName>
</protein>
<sequence>MVDSQNRPASISGYRVSIASIVGYVLLALPASIVVGGGLSWLFTFNMADFEGGKGYAAISVFILTAPISFLATLIALPIMIKKKPTIVPRVIWVFAGLTLLLLLYVTSIM</sequence>
<keyword evidence="1" id="KW-0812">Transmembrane</keyword>
<dbReference type="RefSeq" id="WP_279695863.1">
    <property type="nucleotide sequence ID" value="NZ_JAOEEO010000003.1"/>
</dbReference>
<gene>
    <name evidence="2" type="ORF">N7644_12175</name>
</gene>
<evidence type="ECO:0000313" key="2">
    <source>
        <dbReference type="EMBL" id="MDH0564436.1"/>
    </source>
</evidence>
<feature type="transmembrane region" description="Helical" evidence="1">
    <location>
        <begin position="91"/>
        <end position="109"/>
    </location>
</feature>
<comment type="caution">
    <text evidence="2">The sequence shown here is derived from an EMBL/GenBank/DDBJ whole genome shotgun (WGS) entry which is preliminary data.</text>
</comment>
<keyword evidence="1" id="KW-0472">Membrane</keyword>
<feature type="transmembrane region" description="Helical" evidence="1">
    <location>
        <begin position="21"/>
        <end position="43"/>
    </location>
</feature>
<name>A0AA42I8S7_9GAMM</name>
<proteinExistence type="predicted"/>
<evidence type="ECO:0000256" key="1">
    <source>
        <dbReference type="SAM" id="Phobius"/>
    </source>
</evidence>
<evidence type="ECO:0000313" key="3">
    <source>
        <dbReference type="Proteomes" id="UP001159329"/>
    </source>
</evidence>
<dbReference type="EMBL" id="JAOEEO010000003">
    <property type="protein sequence ID" value="MDH0564436.1"/>
    <property type="molecule type" value="Genomic_DNA"/>
</dbReference>
<dbReference type="Proteomes" id="UP001159329">
    <property type="component" value="Unassembled WGS sequence"/>
</dbReference>
<dbReference type="AlphaFoldDB" id="A0AA42I8S7"/>
<reference evidence="2" key="1">
    <citation type="submission" date="2022-09" db="EMBL/GenBank/DDBJ databases">
        <title>Intensive care unit water sources are persistently colonized with multi-drug resistant bacteria and are the site of extensive horizontal gene transfer of antibiotic resistance genes.</title>
        <authorList>
            <person name="Diorio-Toth L."/>
        </authorList>
    </citation>
    <scope>NUCLEOTIDE SEQUENCE</scope>
    <source>
        <strain evidence="2">GD04005</strain>
    </source>
</reference>
<organism evidence="2 3">
    <name type="scientific">Acinetobacter courvalinii</name>
    <dbReference type="NCBI Taxonomy" id="280147"/>
    <lineage>
        <taxon>Bacteria</taxon>
        <taxon>Pseudomonadati</taxon>
        <taxon>Pseudomonadota</taxon>
        <taxon>Gammaproteobacteria</taxon>
        <taxon>Moraxellales</taxon>
        <taxon>Moraxellaceae</taxon>
        <taxon>Acinetobacter</taxon>
    </lineage>
</organism>
<keyword evidence="1" id="KW-1133">Transmembrane helix</keyword>
<accession>A0AA42I8S7</accession>